<proteinExistence type="predicted"/>
<organism evidence="4 5">
    <name type="scientific">Kribbella hippodromi</name>
    <dbReference type="NCBI Taxonomy" id="434347"/>
    <lineage>
        <taxon>Bacteria</taxon>
        <taxon>Bacillati</taxon>
        <taxon>Actinomycetota</taxon>
        <taxon>Actinomycetes</taxon>
        <taxon>Propionibacteriales</taxon>
        <taxon>Kribbellaceae</taxon>
        <taxon>Kribbella</taxon>
    </lineage>
</organism>
<feature type="domain" description="DUF3131" evidence="3">
    <location>
        <begin position="54"/>
        <end position="200"/>
    </location>
</feature>
<reference evidence="4 5" key="1">
    <citation type="journal article" date="2019" name="Int. J. Syst. Evol. Microbiol.">
        <title>The Global Catalogue of Microorganisms (GCM) 10K type strain sequencing project: providing services to taxonomists for standard genome sequencing and annotation.</title>
        <authorList>
            <consortium name="The Broad Institute Genomics Platform"/>
            <consortium name="The Broad Institute Genome Sequencing Center for Infectious Disease"/>
            <person name="Wu L."/>
            <person name="Ma J."/>
        </authorList>
    </citation>
    <scope>NUCLEOTIDE SEQUENCE [LARGE SCALE GENOMIC DNA]</scope>
    <source>
        <strain evidence="4 5">JCM 15572</strain>
    </source>
</reference>
<dbReference type="Gene3D" id="1.50.10.140">
    <property type="match status" value="1"/>
</dbReference>
<gene>
    <name evidence="4" type="ORF">GCM10009804_51220</name>
</gene>
<keyword evidence="1" id="KW-0732">Signal</keyword>
<sequence>MTANISRRTLLAATGTAALVGTAAPAYAAPAASPADLLKANWKPTRADKALVGRWARDTWRSLVAMTDERTGLPADNIGESVTNPVRSKYTSPTNIGGYLWSTVVARHLGIISPQESLRRVTQTLTTMKNVVHHKPSGMYFNWYDEATGEVLHVDPDGTRQITPFVSSVDNAWFACALMVVRNAEPRARALADELLNQMNFKFYYNPAARPGGLMRGGFFETQPPDEETDKGNHAGVGPDVYYRKFHYDTCNTEARIAGYMGFALNQVPHTQYFATYRTFPDSCDWSWVEQRPKGVHRTYLGLDVFEGTYSYRGMRMVPSWGGDMFESLMPDLFVPEATWAPRSWGINHPLTVRAQIEHGLDDAKYGYWGFSPASNPKGGYSVYGVEALGMDPNGYPSDLEGTNFDAGFEGCREGTNPNPKYGDGVVTPHAAFLAMAYAPRQAIDNLSKIENTLHAYGGGGFYDSVAVKSGLIARRYLSLDQAMVMGAIGNVFGNDLIRRSFASRTVESRIRPLIAMEQFESGLE</sequence>
<dbReference type="Pfam" id="PF10091">
    <property type="entry name" value="Glycoamylase"/>
    <property type="match status" value="1"/>
</dbReference>
<evidence type="ECO:0000313" key="4">
    <source>
        <dbReference type="EMBL" id="GAA1588908.1"/>
    </source>
</evidence>
<name>A0ABN2DYX5_9ACTN</name>
<feature type="domain" description="Glycoamylase-like" evidence="2">
    <location>
        <begin position="308"/>
        <end position="503"/>
    </location>
</feature>
<dbReference type="Proteomes" id="UP001501705">
    <property type="component" value="Unassembled WGS sequence"/>
</dbReference>
<feature type="chain" id="PRO_5047279148" description="DUF3131 domain-containing protein" evidence="1">
    <location>
        <begin position="29"/>
        <end position="525"/>
    </location>
</feature>
<dbReference type="InterPro" id="IPR006311">
    <property type="entry name" value="TAT_signal"/>
</dbReference>
<evidence type="ECO:0000313" key="5">
    <source>
        <dbReference type="Proteomes" id="UP001501705"/>
    </source>
</evidence>
<protein>
    <recommendedName>
        <fullName evidence="6">DUF3131 domain-containing protein</fullName>
    </recommendedName>
</protein>
<feature type="signal peptide" evidence="1">
    <location>
        <begin position="1"/>
        <end position="28"/>
    </location>
</feature>
<comment type="caution">
    <text evidence="4">The sequence shown here is derived from an EMBL/GenBank/DDBJ whole genome shotgun (WGS) entry which is preliminary data.</text>
</comment>
<dbReference type="RefSeq" id="WP_344237086.1">
    <property type="nucleotide sequence ID" value="NZ_BAAAPH010000017.1"/>
</dbReference>
<dbReference type="PROSITE" id="PS51318">
    <property type="entry name" value="TAT"/>
    <property type="match status" value="1"/>
</dbReference>
<evidence type="ECO:0008006" key="6">
    <source>
        <dbReference type="Google" id="ProtNLM"/>
    </source>
</evidence>
<dbReference type="EMBL" id="BAAAPH010000017">
    <property type="protein sequence ID" value="GAA1588908.1"/>
    <property type="molecule type" value="Genomic_DNA"/>
</dbReference>
<dbReference type="InterPro" id="IPR019282">
    <property type="entry name" value="Glycoamylase-like_cons_dom"/>
</dbReference>
<dbReference type="Pfam" id="PF11329">
    <property type="entry name" value="DUF3131"/>
    <property type="match status" value="1"/>
</dbReference>
<evidence type="ECO:0000259" key="3">
    <source>
        <dbReference type="Pfam" id="PF11329"/>
    </source>
</evidence>
<evidence type="ECO:0000259" key="2">
    <source>
        <dbReference type="Pfam" id="PF10091"/>
    </source>
</evidence>
<evidence type="ECO:0000256" key="1">
    <source>
        <dbReference type="SAM" id="SignalP"/>
    </source>
</evidence>
<keyword evidence="5" id="KW-1185">Reference proteome</keyword>
<dbReference type="InterPro" id="IPR021478">
    <property type="entry name" value="DUF3131"/>
</dbReference>
<accession>A0ABN2DYX5</accession>